<feature type="transmembrane region" description="Helical" evidence="2">
    <location>
        <begin position="234"/>
        <end position="252"/>
    </location>
</feature>
<evidence type="ECO:0000313" key="5">
    <source>
        <dbReference type="EMBL" id="MBO0662385.1"/>
    </source>
</evidence>
<dbReference type="InterPro" id="IPR001054">
    <property type="entry name" value="A/G_cyclase"/>
</dbReference>
<dbReference type="EMBL" id="JAFMPP010000005">
    <property type="protein sequence ID" value="MBO0662385.1"/>
    <property type="molecule type" value="Genomic_DNA"/>
</dbReference>
<evidence type="ECO:0000313" key="6">
    <source>
        <dbReference type="Proteomes" id="UP000664122"/>
    </source>
</evidence>
<evidence type="ECO:0000256" key="2">
    <source>
        <dbReference type="SAM" id="Phobius"/>
    </source>
</evidence>
<accession>A0A939FVU3</accession>
<sequence>MGPFISQRRSPGTIRRALRRKIPAPLRNPLRWRLVSGVILFAYSATHLINHALGNISLDALGAGARLKILVWDNPVGTVLLYGALLVHVVLGLNAIVTRYNWRLPIAQIVQAITGLAIPILLLPHIVDTRGAEAFWGVRVGYRQLLSQLWPGGILLQTVLLALVWMHGCIGIHQWLRAKPFYAKSVTGFAALATAMVIFAFTGFITGGRAVVAAGGAPGIPPEILAAANTTRNVVLAGLAMLALFHVARPLLRRGRRRLVIVYEAGDGGKQAVVARRGGTVLDASRAAEIPHASACNGRARCSTCRVLVLKGHDAAADPPNVAERQLLAKIKAPPNVRLACQYRPSRDIVVRRLVGAGEIYATAPADDPYRFGVEREVVALFADLRGFTGISERWLPYDVVHLLNAYFDRVARQIEAHGGEIDKFMGDGVMALFSKPGKIEDSARDALQAACAILQTVEAMNAENAREWESPLRVAIGVHGGPAIFGQIGGGTTPRLTRTALGRTINTASRLQDFAKTHEAALAVSAEMAALAEIGEAVGGERRIAELRGTTRSLEVLLFHDTARLSQSLGRTGETGMPAMAGHDRVKPV</sequence>
<feature type="transmembrane region" description="Helical" evidence="2">
    <location>
        <begin position="30"/>
        <end position="49"/>
    </location>
</feature>
<dbReference type="Pfam" id="PF00211">
    <property type="entry name" value="Guanylate_cyc"/>
    <property type="match status" value="1"/>
</dbReference>
<dbReference type="CDD" id="cd00207">
    <property type="entry name" value="fer2"/>
    <property type="match status" value="1"/>
</dbReference>
<keyword evidence="2" id="KW-0812">Transmembrane</keyword>
<evidence type="ECO:0000259" key="3">
    <source>
        <dbReference type="PROSITE" id="PS50125"/>
    </source>
</evidence>
<keyword evidence="6" id="KW-1185">Reference proteome</keyword>
<dbReference type="Gene3D" id="3.10.20.30">
    <property type="match status" value="1"/>
</dbReference>
<dbReference type="GO" id="GO:0051536">
    <property type="term" value="F:iron-sulfur cluster binding"/>
    <property type="evidence" value="ECO:0007669"/>
    <property type="project" value="InterPro"/>
</dbReference>
<dbReference type="InterPro" id="IPR036010">
    <property type="entry name" value="2Fe-2S_ferredoxin-like_sf"/>
</dbReference>
<dbReference type="AlphaFoldDB" id="A0A939FVU3"/>
<name>A0A939FVU3_9HYPH</name>
<dbReference type="CDD" id="cd07302">
    <property type="entry name" value="CHD"/>
    <property type="match status" value="1"/>
</dbReference>
<dbReference type="PANTHER" id="PTHR43081:SF1">
    <property type="entry name" value="ADENYLATE CYCLASE, TERMINAL-DIFFERENTIATION SPECIFIC"/>
    <property type="match status" value="1"/>
</dbReference>
<dbReference type="Proteomes" id="UP000664122">
    <property type="component" value="Unassembled WGS sequence"/>
</dbReference>
<reference evidence="5" key="1">
    <citation type="submission" date="2021-03" db="EMBL/GenBank/DDBJ databases">
        <title>Whole genome sequence of Jiella sp. CQZ9-1.</title>
        <authorList>
            <person name="Tuo L."/>
        </authorList>
    </citation>
    <scope>NUCLEOTIDE SEQUENCE</scope>
    <source>
        <strain evidence="5">CQZ9-1</strain>
    </source>
</reference>
<keyword evidence="2" id="KW-1133">Transmembrane helix</keyword>
<dbReference type="SUPFAM" id="SSF81343">
    <property type="entry name" value="Fumarate reductase respiratory complex transmembrane subunits"/>
    <property type="match status" value="1"/>
</dbReference>
<dbReference type="InterPro" id="IPR012675">
    <property type="entry name" value="Beta-grasp_dom_sf"/>
</dbReference>
<dbReference type="InterPro" id="IPR029787">
    <property type="entry name" value="Nucleotide_cyclase"/>
</dbReference>
<comment type="caution">
    <text evidence="5">The sequence shown here is derived from an EMBL/GenBank/DDBJ whole genome shotgun (WGS) entry which is preliminary data.</text>
</comment>
<dbReference type="InterPro" id="IPR050697">
    <property type="entry name" value="Adenylyl/Guanylyl_Cyclase_3/4"/>
</dbReference>
<feature type="transmembrane region" description="Helical" evidence="2">
    <location>
        <begin position="79"/>
        <end position="97"/>
    </location>
</feature>
<feature type="domain" description="Guanylate cyclase" evidence="3">
    <location>
        <begin position="379"/>
        <end position="513"/>
    </location>
</feature>
<organism evidence="5 6">
    <name type="scientific">Jiella flava</name>
    <dbReference type="NCBI Taxonomy" id="2816857"/>
    <lineage>
        <taxon>Bacteria</taxon>
        <taxon>Pseudomonadati</taxon>
        <taxon>Pseudomonadota</taxon>
        <taxon>Alphaproteobacteria</taxon>
        <taxon>Hyphomicrobiales</taxon>
        <taxon>Aurantimonadaceae</taxon>
        <taxon>Jiella</taxon>
    </lineage>
</organism>
<evidence type="ECO:0000259" key="4">
    <source>
        <dbReference type="PROSITE" id="PS51085"/>
    </source>
</evidence>
<feature type="region of interest" description="Disordered" evidence="1">
    <location>
        <begin position="570"/>
        <end position="590"/>
    </location>
</feature>
<dbReference type="PROSITE" id="PS51085">
    <property type="entry name" value="2FE2S_FER_2"/>
    <property type="match status" value="1"/>
</dbReference>
<feature type="transmembrane region" description="Helical" evidence="2">
    <location>
        <begin position="154"/>
        <end position="176"/>
    </location>
</feature>
<dbReference type="RefSeq" id="WP_207257182.1">
    <property type="nucleotide sequence ID" value="NZ_JAFMPP010000005.1"/>
</dbReference>
<dbReference type="SUPFAM" id="SSF55073">
    <property type="entry name" value="Nucleotide cyclase"/>
    <property type="match status" value="1"/>
</dbReference>
<dbReference type="SMART" id="SM00044">
    <property type="entry name" value="CYCc"/>
    <property type="match status" value="1"/>
</dbReference>
<dbReference type="CDD" id="cd03493">
    <property type="entry name" value="SQR_QFR_TM"/>
    <property type="match status" value="1"/>
</dbReference>
<feature type="domain" description="2Fe-2S ferredoxin-type" evidence="4">
    <location>
        <begin position="257"/>
        <end position="357"/>
    </location>
</feature>
<dbReference type="GO" id="GO:0016020">
    <property type="term" value="C:membrane"/>
    <property type="evidence" value="ECO:0007669"/>
    <property type="project" value="InterPro"/>
</dbReference>
<dbReference type="GO" id="GO:0035556">
    <property type="term" value="P:intracellular signal transduction"/>
    <property type="evidence" value="ECO:0007669"/>
    <property type="project" value="InterPro"/>
</dbReference>
<gene>
    <name evidence="5" type="ORF">J1C48_07355</name>
</gene>
<dbReference type="SUPFAM" id="SSF54292">
    <property type="entry name" value="2Fe-2S ferredoxin-like"/>
    <property type="match status" value="1"/>
</dbReference>
<dbReference type="InterPro" id="IPR034804">
    <property type="entry name" value="SQR/QFR_C/D"/>
</dbReference>
<dbReference type="Pfam" id="PF00111">
    <property type="entry name" value="Fer2"/>
    <property type="match status" value="1"/>
</dbReference>
<keyword evidence="2" id="KW-0472">Membrane</keyword>
<dbReference type="GO" id="GO:0004016">
    <property type="term" value="F:adenylate cyclase activity"/>
    <property type="evidence" value="ECO:0007669"/>
    <property type="project" value="UniProtKB-ARBA"/>
</dbReference>
<dbReference type="Gene3D" id="3.30.70.1230">
    <property type="entry name" value="Nucleotide cyclase"/>
    <property type="match status" value="1"/>
</dbReference>
<dbReference type="PROSITE" id="PS50125">
    <property type="entry name" value="GUANYLATE_CYCLASE_2"/>
    <property type="match status" value="1"/>
</dbReference>
<proteinExistence type="predicted"/>
<protein>
    <submittedName>
        <fullName evidence="5">2Fe-2S iron-sulfur cluster binding domain-containing protein</fullName>
    </submittedName>
</protein>
<dbReference type="InterPro" id="IPR001041">
    <property type="entry name" value="2Fe-2S_ferredoxin-type"/>
</dbReference>
<evidence type="ECO:0000256" key="1">
    <source>
        <dbReference type="SAM" id="MobiDB-lite"/>
    </source>
</evidence>
<feature type="transmembrane region" description="Helical" evidence="2">
    <location>
        <begin position="188"/>
        <end position="214"/>
    </location>
</feature>
<dbReference type="PANTHER" id="PTHR43081">
    <property type="entry name" value="ADENYLATE CYCLASE, TERMINAL-DIFFERENTIATION SPECIFIC-RELATED"/>
    <property type="match status" value="1"/>
</dbReference>
<feature type="transmembrane region" description="Helical" evidence="2">
    <location>
        <begin position="109"/>
        <end position="127"/>
    </location>
</feature>
<dbReference type="GO" id="GO:0009190">
    <property type="term" value="P:cyclic nucleotide biosynthetic process"/>
    <property type="evidence" value="ECO:0007669"/>
    <property type="project" value="InterPro"/>
</dbReference>